<proteinExistence type="predicted"/>
<reference evidence="1" key="1">
    <citation type="submission" date="2016-10" db="EMBL/GenBank/DDBJ databases">
        <title>Sequence of Gallionella enrichment culture.</title>
        <authorList>
            <person name="Poehlein A."/>
            <person name="Muehling M."/>
            <person name="Daniel R."/>
        </authorList>
    </citation>
    <scope>NUCLEOTIDE SEQUENCE</scope>
</reference>
<protein>
    <submittedName>
        <fullName evidence="1">Uncharacterized protein</fullName>
    </submittedName>
</protein>
<accession>A0A1J5PG50</accession>
<organism evidence="1">
    <name type="scientific">mine drainage metagenome</name>
    <dbReference type="NCBI Taxonomy" id="410659"/>
    <lineage>
        <taxon>unclassified sequences</taxon>
        <taxon>metagenomes</taxon>
        <taxon>ecological metagenomes</taxon>
    </lineage>
</organism>
<sequence length="101" mass="11117">MKPASPGAHGQPIFDAKGPRLIHQPGAFADKPVPDSMKRLQINLRRGAHFNKPHRRSGHGLSNGCGIYCVGFVRLHIGFHEPGRDDPRIMAHLNQPSCQPL</sequence>
<dbReference type="EMBL" id="MLJW01004230">
    <property type="protein sequence ID" value="OIQ70390.1"/>
    <property type="molecule type" value="Genomic_DNA"/>
</dbReference>
<comment type="caution">
    <text evidence="1">The sequence shown here is derived from an EMBL/GenBank/DDBJ whole genome shotgun (WGS) entry which is preliminary data.</text>
</comment>
<name>A0A1J5PG50_9ZZZZ</name>
<evidence type="ECO:0000313" key="1">
    <source>
        <dbReference type="EMBL" id="OIQ70390.1"/>
    </source>
</evidence>
<gene>
    <name evidence="1" type="ORF">GALL_479990</name>
</gene>
<dbReference type="AlphaFoldDB" id="A0A1J5PG50"/>